<dbReference type="PANTHER" id="PTHR35580">
    <property type="entry name" value="CELL SURFACE GLYCOPROTEIN (S-LAYER PROTEIN)-LIKE PROTEIN"/>
    <property type="match status" value="1"/>
</dbReference>
<dbReference type="InterPro" id="IPR013783">
    <property type="entry name" value="Ig-like_fold"/>
</dbReference>
<dbReference type="PANTHER" id="PTHR35580:SF1">
    <property type="entry name" value="PHYTASE-LIKE DOMAIN-CONTAINING PROTEIN"/>
    <property type="match status" value="1"/>
</dbReference>
<proteinExistence type="predicted"/>
<reference evidence="2 3" key="1">
    <citation type="submission" date="2019-05" db="EMBL/GenBank/DDBJ databases">
        <title>Hymenobacter edaphi sp. nov., isolated from abandoned arsenic-contaminated farmland soil.</title>
        <authorList>
            <person name="Nie L."/>
        </authorList>
    </citation>
    <scope>NUCLEOTIDE SEQUENCE [LARGE SCALE GENOMIC DNA]</scope>
    <source>
        <strain evidence="2 3">1-3-3-8</strain>
    </source>
</reference>
<comment type="caution">
    <text evidence="2">The sequence shown here is derived from an EMBL/GenBank/DDBJ whole genome shotgun (WGS) entry which is preliminary data.</text>
</comment>
<dbReference type="Pfam" id="PF18911">
    <property type="entry name" value="PKD_4"/>
    <property type="match status" value="2"/>
</dbReference>
<dbReference type="PROSITE" id="PS50093">
    <property type="entry name" value="PKD"/>
    <property type="match status" value="2"/>
</dbReference>
<gene>
    <name evidence="2" type="ORF">FDY95_04665</name>
</gene>
<keyword evidence="3" id="KW-1185">Reference proteome</keyword>
<dbReference type="InterPro" id="IPR052918">
    <property type="entry name" value="Motility_Chemotaxis_Reg"/>
</dbReference>
<name>A0A5R8WUK4_9BACT</name>
<dbReference type="SMART" id="SM00089">
    <property type="entry name" value="PKD"/>
    <property type="match status" value="2"/>
</dbReference>
<evidence type="ECO:0000313" key="3">
    <source>
        <dbReference type="Proteomes" id="UP000305517"/>
    </source>
</evidence>
<sequence length="1089" mass="115869">MQTTTLLKGRSITAVLGCAVGLLAAWLPGPSAQAQSLKAPLAARAGTAVAPPPSTWQFVQNRTQWPSQVQYAVDVPMGRLYLEKNRLTHSLVDVAALEEKHHHPEKKTKIKGHAYAVSFVGANANPTLQTGEQSATRYNYFLGNDPKKWASDVAAFSNVRYKELYPGTDLFVYGRPDALEYDFELAVGADPGRIQLRYEGADKLSLGEKGTLRIATSVGEVVEQHPYAYQLVKGKKQEVPCEFRLNGDQVSFVLPRGYDKRQPLVIDPVLVYSTYSGSGADNWGYTATYDTLGNLYSGGIVQSGSYPTTLGAFDTSHNGGWDMGIMKFNPAAATGAASRVYVTYVGSDEDDRPHSLVVDHAGDLIILGTTQEPLTSTSNYPTTTTGYDRTYNGGNADIVVTKLNSTGSALIGSTFLGGSLSDGQNDIGDALRANYGDQYRGDVTVDSQNNIYLASVTFSTDFPSAAGFQSQHGGGGKDGVVAKFNSNLSSLVWSSFLGGSGNDAAYSLQLDASNNIFVAGGTSSTNFPGTGFSYQSGYRGGTADGFVARISNTGSTLVKATHLGTGNYDQVYFVQLDASSNVYVFGQTSGTYPVTNGAYANFNSRQFIHKLNSSLTASLMSTTIGNGNVASNMSPTAFLVDNCGQILLSGWGGGAQGGGSTIIGMPRTPDALPINPTTSGDYFYIMQLSANAGSLVYGTYFGNGGSHVDGGTSRFDKKGVIYQSMCNSNSTSPRITTTANAWSQNPGSSWNNAAFKMDVLQLSPNFIQSNTPTGAAINRGCAPLTVYFRRPVVNGTGVQWNFGNGQTSTTSGVVSTVYNQPGRYPVRLTVLDSTGCLQSVSRTDTVVVVATPQTSLGNDVDICPGASVQLQATATGAAATGVTYTWSPAQGLNTTTGVRVTAQPTATTTYIVRANNGTCEKLDTIVVKVGVTPQIRIAASETNVFTGAPVTFTNTTQGATRVSWDFGDGQTSTETSPAHAYEQPNTYRVELTAFYGNNCQVKQTMQITVRRFDLPNIITPDGDGKNDTFKPFVSFQPVDLKVFNRWGKKVFEQSGYNGSWGADAAPGTYYYLLTGTDGQSWKGTVEVSR</sequence>
<organism evidence="2 3">
    <name type="scientific">Hymenobacter jeollabukensis</name>
    <dbReference type="NCBI Taxonomy" id="2025313"/>
    <lineage>
        <taxon>Bacteria</taxon>
        <taxon>Pseudomonadati</taxon>
        <taxon>Bacteroidota</taxon>
        <taxon>Cytophagia</taxon>
        <taxon>Cytophagales</taxon>
        <taxon>Hymenobacteraceae</taxon>
        <taxon>Hymenobacter</taxon>
    </lineage>
</organism>
<dbReference type="EMBL" id="VAJM01000002">
    <property type="protein sequence ID" value="TLM95095.1"/>
    <property type="molecule type" value="Genomic_DNA"/>
</dbReference>
<dbReference type="Pfam" id="PF25778">
    <property type="entry name" value="DUF7948"/>
    <property type="match status" value="1"/>
</dbReference>
<dbReference type="CDD" id="cd00146">
    <property type="entry name" value="PKD"/>
    <property type="match status" value="2"/>
</dbReference>
<evidence type="ECO:0000259" key="1">
    <source>
        <dbReference type="PROSITE" id="PS50093"/>
    </source>
</evidence>
<dbReference type="InterPro" id="IPR000601">
    <property type="entry name" value="PKD_dom"/>
</dbReference>
<protein>
    <submittedName>
        <fullName evidence="2">PKD domain-containing protein</fullName>
    </submittedName>
</protein>
<dbReference type="InterPro" id="IPR057708">
    <property type="entry name" value="DUF7948"/>
</dbReference>
<accession>A0A5R8WUK4</accession>
<feature type="domain" description="PKD" evidence="1">
    <location>
        <begin position="799"/>
        <end position="853"/>
    </location>
</feature>
<dbReference type="Proteomes" id="UP000305517">
    <property type="component" value="Unassembled WGS sequence"/>
</dbReference>
<dbReference type="Gene3D" id="2.60.40.10">
    <property type="entry name" value="Immunoglobulins"/>
    <property type="match status" value="2"/>
</dbReference>
<dbReference type="AlphaFoldDB" id="A0A5R8WUK4"/>
<dbReference type="SUPFAM" id="SSF49299">
    <property type="entry name" value="PKD domain"/>
    <property type="match status" value="2"/>
</dbReference>
<evidence type="ECO:0000313" key="2">
    <source>
        <dbReference type="EMBL" id="TLM95095.1"/>
    </source>
</evidence>
<dbReference type="InterPro" id="IPR022409">
    <property type="entry name" value="PKD/Chitinase_dom"/>
</dbReference>
<dbReference type="OrthoDB" id="1521709at2"/>
<dbReference type="InterPro" id="IPR035986">
    <property type="entry name" value="PKD_dom_sf"/>
</dbReference>
<dbReference type="Pfam" id="PF13585">
    <property type="entry name" value="CHU_C"/>
    <property type="match status" value="1"/>
</dbReference>
<feature type="domain" description="PKD" evidence="1">
    <location>
        <begin position="964"/>
        <end position="993"/>
    </location>
</feature>